<evidence type="ECO:0000256" key="5">
    <source>
        <dbReference type="ARBA" id="ARBA00022538"/>
    </source>
</evidence>
<feature type="region of interest" description="Disordered" evidence="22">
    <location>
        <begin position="60"/>
        <end position="104"/>
    </location>
</feature>
<evidence type="ECO:0000313" key="26">
    <source>
        <dbReference type="Proteomes" id="UP000616885"/>
    </source>
</evidence>
<dbReference type="InterPro" id="IPR023214">
    <property type="entry name" value="HAD_sf"/>
</dbReference>
<dbReference type="NCBIfam" id="TIGR01494">
    <property type="entry name" value="ATPase_P-type"/>
    <property type="match status" value="1"/>
</dbReference>
<dbReference type="InterPro" id="IPR023298">
    <property type="entry name" value="ATPase_P-typ_TM_dom_sf"/>
</dbReference>
<dbReference type="Gene3D" id="1.20.1110.10">
    <property type="entry name" value="Calcium-transporting ATPase, transmembrane domain"/>
    <property type="match status" value="1"/>
</dbReference>
<feature type="transmembrane region" description="Helical" evidence="23">
    <location>
        <begin position="361"/>
        <end position="388"/>
    </location>
</feature>
<dbReference type="SUPFAM" id="SSF56784">
    <property type="entry name" value="HAD-like"/>
    <property type="match status" value="1"/>
</dbReference>
<evidence type="ECO:0000256" key="21">
    <source>
        <dbReference type="ARBA" id="ARBA00049499"/>
    </source>
</evidence>
<evidence type="ECO:0000256" key="10">
    <source>
        <dbReference type="ARBA" id="ARBA00022842"/>
    </source>
</evidence>
<comment type="catalytic activity">
    <reaction evidence="20">
        <text>K(+)(in) + ATP + H2O = K(+)(out) + ADP + phosphate + H(+)</text>
        <dbReference type="Rhea" id="RHEA:75815"/>
        <dbReference type="ChEBI" id="CHEBI:15377"/>
        <dbReference type="ChEBI" id="CHEBI:15378"/>
        <dbReference type="ChEBI" id="CHEBI:29103"/>
        <dbReference type="ChEBI" id="CHEBI:30616"/>
        <dbReference type="ChEBI" id="CHEBI:43474"/>
        <dbReference type="ChEBI" id="CHEBI:456216"/>
    </reaction>
</comment>
<dbReference type="Proteomes" id="UP000616885">
    <property type="component" value="Unassembled WGS sequence"/>
</dbReference>
<dbReference type="GO" id="GO:0005391">
    <property type="term" value="F:P-type sodium:potassium-exchanging transporter activity"/>
    <property type="evidence" value="ECO:0007669"/>
    <property type="project" value="TreeGrafter"/>
</dbReference>
<evidence type="ECO:0000256" key="11">
    <source>
        <dbReference type="ARBA" id="ARBA00022958"/>
    </source>
</evidence>
<dbReference type="GO" id="GO:0030007">
    <property type="term" value="P:intracellular potassium ion homeostasis"/>
    <property type="evidence" value="ECO:0007669"/>
    <property type="project" value="TreeGrafter"/>
</dbReference>
<evidence type="ECO:0000256" key="8">
    <source>
        <dbReference type="ARBA" id="ARBA00022741"/>
    </source>
</evidence>
<evidence type="ECO:0000256" key="7">
    <source>
        <dbReference type="ARBA" id="ARBA00022723"/>
    </source>
</evidence>
<feature type="domain" description="Cation-transporting P-type ATPase C-terminal" evidence="24">
    <location>
        <begin position="316"/>
        <end position="510"/>
    </location>
</feature>
<evidence type="ECO:0000256" key="16">
    <source>
        <dbReference type="ARBA" id="ARBA00023136"/>
    </source>
</evidence>
<keyword evidence="5" id="KW-0633">Potassium transport</keyword>
<evidence type="ECO:0000256" key="3">
    <source>
        <dbReference type="ARBA" id="ARBA00022448"/>
    </source>
</evidence>
<evidence type="ECO:0000256" key="20">
    <source>
        <dbReference type="ARBA" id="ARBA00048599"/>
    </source>
</evidence>
<comment type="subcellular location">
    <subcellularLocation>
        <location evidence="2">Cell membrane</location>
        <topology evidence="2">Multi-pass membrane protein</topology>
    </subcellularLocation>
</comment>
<dbReference type="PRINTS" id="PR00120">
    <property type="entry name" value="HATPASE"/>
</dbReference>
<dbReference type="PANTHER" id="PTHR43294">
    <property type="entry name" value="SODIUM/POTASSIUM-TRANSPORTING ATPASE SUBUNIT ALPHA"/>
    <property type="match status" value="1"/>
</dbReference>
<dbReference type="Pfam" id="PF00702">
    <property type="entry name" value="Hydrolase"/>
    <property type="match status" value="1"/>
</dbReference>
<reference evidence="25" key="1">
    <citation type="submission" date="2020-10" db="EMBL/GenBank/DDBJ databases">
        <title>High-Quality Genome Resource of Clonostachys rosea strain S41 by Oxford Nanopore Long-Read Sequencing.</title>
        <authorList>
            <person name="Wang H."/>
        </authorList>
    </citation>
    <scope>NUCLEOTIDE SEQUENCE</scope>
    <source>
        <strain evidence="25">S41</strain>
    </source>
</reference>
<comment type="catalytic activity">
    <reaction evidence="21">
        <text>Na(+)(in) + ATP + H2O = Na(+)(out) + ADP + phosphate + H(+)</text>
        <dbReference type="Rhea" id="RHEA:14633"/>
        <dbReference type="ChEBI" id="CHEBI:15377"/>
        <dbReference type="ChEBI" id="CHEBI:15378"/>
        <dbReference type="ChEBI" id="CHEBI:29101"/>
        <dbReference type="ChEBI" id="CHEBI:30616"/>
        <dbReference type="ChEBI" id="CHEBI:43474"/>
        <dbReference type="ChEBI" id="CHEBI:456216"/>
        <dbReference type="EC" id="7.2.2.3"/>
    </reaction>
    <physiologicalReaction direction="left-to-right" evidence="21">
        <dbReference type="Rhea" id="RHEA:14634"/>
    </physiologicalReaction>
</comment>
<feature type="transmembrane region" description="Helical" evidence="23">
    <location>
        <begin position="283"/>
        <end position="304"/>
    </location>
</feature>
<dbReference type="GO" id="GO:1990573">
    <property type="term" value="P:potassium ion import across plasma membrane"/>
    <property type="evidence" value="ECO:0007669"/>
    <property type="project" value="TreeGrafter"/>
</dbReference>
<feature type="transmembrane region" description="Helical" evidence="23">
    <location>
        <begin position="451"/>
        <end position="473"/>
    </location>
</feature>
<evidence type="ECO:0000256" key="18">
    <source>
        <dbReference type="ARBA" id="ARBA00035017"/>
    </source>
</evidence>
<keyword evidence="13 23" id="KW-1133">Transmembrane helix</keyword>
<keyword evidence="3" id="KW-0813">Transport</keyword>
<dbReference type="InterPro" id="IPR001757">
    <property type="entry name" value="P_typ_ATPase"/>
</dbReference>
<comment type="caution">
    <text evidence="25">The sequence shown here is derived from an EMBL/GenBank/DDBJ whole genome shotgun (WGS) entry which is preliminary data.</text>
</comment>
<keyword evidence="14" id="KW-0915">Sodium</keyword>
<keyword evidence="9" id="KW-0067">ATP-binding</keyword>
<dbReference type="GO" id="GO:0005524">
    <property type="term" value="F:ATP binding"/>
    <property type="evidence" value="ECO:0007669"/>
    <property type="project" value="UniProtKB-KW"/>
</dbReference>
<dbReference type="InterPro" id="IPR036412">
    <property type="entry name" value="HAD-like_sf"/>
</dbReference>
<evidence type="ECO:0000256" key="12">
    <source>
        <dbReference type="ARBA" id="ARBA00022967"/>
    </source>
</evidence>
<dbReference type="GO" id="GO:0016887">
    <property type="term" value="F:ATP hydrolysis activity"/>
    <property type="evidence" value="ECO:0007669"/>
    <property type="project" value="InterPro"/>
</dbReference>
<comment type="cofactor">
    <cofactor evidence="1">
        <name>Mg(2+)</name>
        <dbReference type="ChEBI" id="CHEBI:18420"/>
    </cofactor>
</comment>
<dbReference type="SUPFAM" id="SSF81665">
    <property type="entry name" value="Calcium ATPase, transmembrane domain M"/>
    <property type="match status" value="1"/>
</dbReference>
<evidence type="ECO:0000313" key="25">
    <source>
        <dbReference type="EMBL" id="KAF9755459.1"/>
    </source>
</evidence>
<keyword evidence="17" id="KW-0739">Sodium transport</keyword>
<accession>A0A8H7TQ44</accession>
<dbReference type="FunFam" id="1.20.1110.10:FF:000015">
    <property type="entry name" value="Sodium ion P-type ATPase"/>
    <property type="match status" value="1"/>
</dbReference>
<keyword evidence="16 23" id="KW-0472">Membrane</keyword>
<evidence type="ECO:0000256" key="6">
    <source>
        <dbReference type="ARBA" id="ARBA00022692"/>
    </source>
</evidence>
<keyword evidence="4" id="KW-1003">Cell membrane</keyword>
<comment type="similarity">
    <text evidence="18">Belongs to the cation transport ATPase (P-type) (TC 3.A.3) family. Type IID subfamily.</text>
</comment>
<dbReference type="Gene3D" id="3.40.50.1000">
    <property type="entry name" value="HAD superfamily/HAD-like"/>
    <property type="match status" value="1"/>
</dbReference>
<sequence length="553" mass="62095">MWPSSPSTLRSRRCPCCAETRGTKAFKSSPRVLLSESSRVLFYLCPGRWGPFSINRRLQVDNPEKHGGTGSSRSARPRPRQRLSLASRFGRGRSTGETPPRRLRAWPYFPRPRRYLRSPRPESRPSVFKCHQADIKVHMLTGDHPETARSIAIEVGILPSRPDLLRADIAENLVMTAHQFDALTDEEVDRLPELPLVVARCAPSTKVRMIDALHRRGCYVAMTGDGVNDSPSLKRADIGIAMGLGGSDVAKSASDIILSDDNFASILNAVEEGRRIFDNVQKFMLHVLAANVGFVCTLLIGLMYKDDSGTSVFQVTPVEILFMLLVAGAFTETGLGFESASPDILRRPPQSLKYGVFTPEFIADIVAYGIIMAVTLLSSFSTVLFGFYDGNLGHNCNVEYSEQCHGVFRSRTTCYTVMMWAFSIFAWELVDFRRSFFDGIVSNPRGWALRLWRNPFLFWSVLVGFFSTVPTIYIPVINRVVFLHSPIGKEWGVIFAISFFFLAGAETWKFAKRIYLRRNNLMHSKDAGTGEADLEKRTFERFYDSSSVDDSSN</sequence>
<keyword evidence="12" id="KW-1278">Translocase</keyword>
<keyword evidence="11" id="KW-0630">Potassium</keyword>
<evidence type="ECO:0000259" key="24">
    <source>
        <dbReference type="Pfam" id="PF00689"/>
    </source>
</evidence>
<keyword evidence="7" id="KW-0479">Metal-binding</keyword>
<dbReference type="GO" id="GO:0036376">
    <property type="term" value="P:sodium ion export across plasma membrane"/>
    <property type="evidence" value="ECO:0007669"/>
    <property type="project" value="TreeGrafter"/>
</dbReference>
<keyword evidence="8" id="KW-0547">Nucleotide-binding</keyword>
<dbReference type="EC" id="7.2.2.3" evidence="19"/>
<evidence type="ECO:0000256" key="4">
    <source>
        <dbReference type="ARBA" id="ARBA00022475"/>
    </source>
</evidence>
<evidence type="ECO:0000256" key="9">
    <source>
        <dbReference type="ARBA" id="ARBA00022840"/>
    </source>
</evidence>
<evidence type="ECO:0000256" key="13">
    <source>
        <dbReference type="ARBA" id="ARBA00022989"/>
    </source>
</evidence>
<dbReference type="AlphaFoldDB" id="A0A8H7TQ44"/>
<keyword evidence="6 23" id="KW-0812">Transmembrane</keyword>
<evidence type="ECO:0000256" key="23">
    <source>
        <dbReference type="SAM" id="Phobius"/>
    </source>
</evidence>
<dbReference type="FunFam" id="3.40.50.1000:FF:000047">
    <property type="entry name" value="Sodium P-type ATPase"/>
    <property type="match status" value="1"/>
</dbReference>
<keyword evidence="10" id="KW-0460">Magnesium</keyword>
<organism evidence="25 26">
    <name type="scientific">Bionectria ochroleuca</name>
    <name type="common">Gliocladium roseum</name>
    <dbReference type="NCBI Taxonomy" id="29856"/>
    <lineage>
        <taxon>Eukaryota</taxon>
        <taxon>Fungi</taxon>
        <taxon>Dikarya</taxon>
        <taxon>Ascomycota</taxon>
        <taxon>Pezizomycotina</taxon>
        <taxon>Sordariomycetes</taxon>
        <taxon>Hypocreomycetidae</taxon>
        <taxon>Hypocreales</taxon>
        <taxon>Bionectriaceae</taxon>
        <taxon>Clonostachys</taxon>
    </lineage>
</organism>
<evidence type="ECO:0000256" key="22">
    <source>
        <dbReference type="SAM" id="MobiDB-lite"/>
    </source>
</evidence>
<dbReference type="GO" id="GO:0006883">
    <property type="term" value="P:intracellular sodium ion homeostasis"/>
    <property type="evidence" value="ECO:0007669"/>
    <property type="project" value="TreeGrafter"/>
</dbReference>
<evidence type="ECO:0000256" key="15">
    <source>
        <dbReference type="ARBA" id="ARBA00023065"/>
    </source>
</evidence>
<evidence type="ECO:0000256" key="2">
    <source>
        <dbReference type="ARBA" id="ARBA00004651"/>
    </source>
</evidence>
<keyword evidence="15" id="KW-0406">Ion transport</keyword>
<evidence type="ECO:0000256" key="17">
    <source>
        <dbReference type="ARBA" id="ARBA00023201"/>
    </source>
</evidence>
<dbReference type="GO" id="GO:1902600">
    <property type="term" value="P:proton transmembrane transport"/>
    <property type="evidence" value="ECO:0007669"/>
    <property type="project" value="TreeGrafter"/>
</dbReference>
<dbReference type="InterPro" id="IPR006068">
    <property type="entry name" value="ATPase_P-typ_cation-transptr_C"/>
</dbReference>
<dbReference type="EMBL" id="JADCTT010000003">
    <property type="protein sequence ID" value="KAF9755459.1"/>
    <property type="molecule type" value="Genomic_DNA"/>
</dbReference>
<dbReference type="Pfam" id="PF00689">
    <property type="entry name" value="Cation_ATPase_C"/>
    <property type="match status" value="1"/>
</dbReference>
<proteinExistence type="inferred from homology"/>
<dbReference type="PANTHER" id="PTHR43294:SF21">
    <property type="entry name" value="CATION TRANSPORTING ATPASE"/>
    <property type="match status" value="1"/>
</dbReference>
<evidence type="ECO:0000256" key="14">
    <source>
        <dbReference type="ARBA" id="ARBA00023053"/>
    </source>
</evidence>
<feature type="transmembrane region" description="Helical" evidence="23">
    <location>
        <begin position="320"/>
        <end position="340"/>
    </location>
</feature>
<name>A0A8H7TQ44_BIOOC</name>
<dbReference type="PRINTS" id="PR00119">
    <property type="entry name" value="CATATPASE"/>
</dbReference>
<dbReference type="GO" id="GO:0005886">
    <property type="term" value="C:plasma membrane"/>
    <property type="evidence" value="ECO:0007669"/>
    <property type="project" value="UniProtKB-SubCell"/>
</dbReference>
<gene>
    <name evidence="25" type="ORF">IM811_010900</name>
</gene>
<evidence type="ECO:0000256" key="19">
    <source>
        <dbReference type="ARBA" id="ARBA00035029"/>
    </source>
</evidence>
<feature type="transmembrane region" description="Helical" evidence="23">
    <location>
        <begin position="493"/>
        <end position="511"/>
    </location>
</feature>
<evidence type="ECO:0000256" key="1">
    <source>
        <dbReference type="ARBA" id="ARBA00001946"/>
    </source>
</evidence>
<dbReference type="InterPro" id="IPR050510">
    <property type="entry name" value="Cation_transp_ATPase_P-type"/>
</dbReference>
<protein>
    <recommendedName>
        <fullName evidence="19">P-type Na(+) transporter</fullName>
        <ecNumber evidence="19">7.2.2.3</ecNumber>
    </recommendedName>
</protein>
<dbReference type="GO" id="GO:0046872">
    <property type="term" value="F:metal ion binding"/>
    <property type="evidence" value="ECO:0007669"/>
    <property type="project" value="UniProtKB-KW"/>
</dbReference>